<dbReference type="EMBL" id="VSSQ01099051">
    <property type="protein sequence ID" value="MPN41776.1"/>
    <property type="molecule type" value="Genomic_DNA"/>
</dbReference>
<evidence type="ECO:0000313" key="1">
    <source>
        <dbReference type="EMBL" id="MPN41776.1"/>
    </source>
</evidence>
<name>A0A645HT79_9ZZZZ</name>
<dbReference type="AlphaFoldDB" id="A0A645HT79"/>
<organism evidence="1">
    <name type="scientific">bioreactor metagenome</name>
    <dbReference type="NCBI Taxonomy" id="1076179"/>
    <lineage>
        <taxon>unclassified sequences</taxon>
        <taxon>metagenomes</taxon>
        <taxon>ecological metagenomes</taxon>
    </lineage>
</organism>
<comment type="caution">
    <text evidence="1">The sequence shown here is derived from an EMBL/GenBank/DDBJ whole genome shotgun (WGS) entry which is preliminary data.</text>
</comment>
<proteinExistence type="predicted"/>
<accession>A0A645HT79</accession>
<reference evidence="1" key="1">
    <citation type="submission" date="2019-08" db="EMBL/GenBank/DDBJ databases">
        <authorList>
            <person name="Kucharzyk K."/>
            <person name="Murdoch R.W."/>
            <person name="Higgins S."/>
            <person name="Loffler F."/>
        </authorList>
    </citation>
    <scope>NUCLEOTIDE SEQUENCE</scope>
</reference>
<gene>
    <name evidence="1" type="ORF">SDC9_189331</name>
</gene>
<sequence>MLSDLSDDFAVIHIVFLIGYGNHFRIKAPDLVEGGYQILRERGQAAFSGGICT</sequence>
<protein>
    <submittedName>
        <fullName evidence="1">Uncharacterized protein</fullName>
    </submittedName>
</protein>